<dbReference type="Pfam" id="PF09736">
    <property type="entry name" value="Bud13"/>
    <property type="match status" value="1"/>
</dbReference>
<name>A0A438EQN4_VITVI</name>
<dbReference type="FunFam" id="1.25.40.10:FF:000927">
    <property type="entry name" value="Pentatricopeptide repeat-containing protein"/>
    <property type="match status" value="1"/>
</dbReference>
<dbReference type="Pfam" id="PF01535">
    <property type="entry name" value="PPR"/>
    <property type="match status" value="5"/>
</dbReference>
<dbReference type="OrthoDB" id="6022at2759"/>
<dbReference type="FunFam" id="1.25.40.10:FF:002147">
    <property type="entry name" value="Pentatricopeptide repeat-containing protein"/>
    <property type="match status" value="1"/>
</dbReference>
<evidence type="ECO:0000256" key="2">
    <source>
        <dbReference type="PROSITE-ProRule" id="PRU00708"/>
    </source>
</evidence>
<dbReference type="FunFam" id="1.25.40.10:FF:000470">
    <property type="entry name" value="Pentatricopeptide repeat-containing protein At5g66520"/>
    <property type="match status" value="1"/>
</dbReference>
<evidence type="ECO:0000313" key="4">
    <source>
        <dbReference type="Proteomes" id="UP000288805"/>
    </source>
</evidence>
<dbReference type="Pfam" id="PF13041">
    <property type="entry name" value="PPR_2"/>
    <property type="match status" value="2"/>
</dbReference>
<dbReference type="PANTHER" id="PTHR47926">
    <property type="entry name" value="PENTATRICOPEPTIDE REPEAT-CONTAINING PROTEIN"/>
    <property type="match status" value="1"/>
</dbReference>
<protein>
    <submittedName>
        <fullName evidence="3">Pentatricopeptide repeat-containing protein, chloroplastic</fullName>
    </submittedName>
</protein>
<dbReference type="GO" id="GO:0009451">
    <property type="term" value="P:RNA modification"/>
    <property type="evidence" value="ECO:0007669"/>
    <property type="project" value="InterPro"/>
</dbReference>
<proteinExistence type="predicted"/>
<organism evidence="3 4">
    <name type="scientific">Vitis vinifera</name>
    <name type="common">Grape</name>
    <dbReference type="NCBI Taxonomy" id="29760"/>
    <lineage>
        <taxon>Eukaryota</taxon>
        <taxon>Viridiplantae</taxon>
        <taxon>Streptophyta</taxon>
        <taxon>Embryophyta</taxon>
        <taxon>Tracheophyta</taxon>
        <taxon>Spermatophyta</taxon>
        <taxon>Magnoliopsida</taxon>
        <taxon>eudicotyledons</taxon>
        <taxon>Gunneridae</taxon>
        <taxon>Pentapetalae</taxon>
        <taxon>rosids</taxon>
        <taxon>Vitales</taxon>
        <taxon>Vitaceae</taxon>
        <taxon>Viteae</taxon>
        <taxon>Vitis</taxon>
    </lineage>
</organism>
<dbReference type="PROSITE" id="PS51375">
    <property type="entry name" value="PPR"/>
    <property type="match status" value="3"/>
</dbReference>
<reference evidence="3 4" key="1">
    <citation type="journal article" date="2018" name="PLoS Genet.">
        <title>Population sequencing reveals clonal diversity and ancestral inbreeding in the grapevine cultivar Chardonnay.</title>
        <authorList>
            <person name="Roach M.J."/>
            <person name="Johnson D.L."/>
            <person name="Bohlmann J."/>
            <person name="van Vuuren H.J."/>
            <person name="Jones S.J."/>
            <person name="Pretorius I.S."/>
            <person name="Schmidt S.A."/>
            <person name="Borneman A.R."/>
        </authorList>
    </citation>
    <scope>NUCLEOTIDE SEQUENCE [LARGE SCALE GENOMIC DNA]</scope>
    <source>
        <strain evidence="4">cv. Chardonnay</strain>
        <tissue evidence="3">Leaf</tissue>
    </source>
</reference>
<comment type="caution">
    <text evidence="3">The sequence shown here is derived from an EMBL/GenBank/DDBJ whole genome shotgun (WGS) entry which is preliminary data.</text>
</comment>
<evidence type="ECO:0000256" key="1">
    <source>
        <dbReference type="ARBA" id="ARBA00022737"/>
    </source>
</evidence>
<keyword evidence="1" id="KW-0677">Repeat</keyword>
<dbReference type="FunFam" id="1.25.40.10:FF:000125">
    <property type="entry name" value="Pentatricopeptide repeat-containing protein"/>
    <property type="match status" value="1"/>
</dbReference>
<dbReference type="InterPro" id="IPR011990">
    <property type="entry name" value="TPR-like_helical_dom_sf"/>
</dbReference>
<feature type="repeat" description="PPR" evidence="2">
    <location>
        <begin position="570"/>
        <end position="604"/>
    </location>
</feature>
<dbReference type="EMBL" id="QGNW01001216">
    <property type="protein sequence ID" value="RVW49938.1"/>
    <property type="molecule type" value="Genomic_DNA"/>
</dbReference>
<dbReference type="GO" id="GO:0048731">
    <property type="term" value="P:system development"/>
    <property type="evidence" value="ECO:0007669"/>
    <property type="project" value="UniProtKB-ARBA"/>
</dbReference>
<dbReference type="AlphaFoldDB" id="A0A438EQN4"/>
<feature type="repeat" description="PPR" evidence="2">
    <location>
        <begin position="702"/>
        <end position="736"/>
    </location>
</feature>
<dbReference type="Pfam" id="PF20431">
    <property type="entry name" value="E_motif"/>
    <property type="match status" value="1"/>
</dbReference>
<dbReference type="InterPro" id="IPR046848">
    <property type="entry name" value="E_motif"/>
</dbReference>
<feature type="repeat" description="PPR" evidence="2">
    <location>
        <begin position="508"/>
        <end position="542"/>
    </location>
</feature>
<dbReference type="GO" id="GO:0003723">
    <property type="term" value="F:RNA binding"/>
    <property type="evidence" value="ECO:0007669"/>
    <property type="project" value="InterPro"/>
</dbReference>
<evidence type="ECO:0000313" key="3">
    <source>
        <dbReference type="EMBL" id="RVW49938.1"/>
    </source>
</evidence>
<accession>A0A438EQN4</accession>
<dbReference type="InterPro" id="IPR046960">
    <property type="entry name" value="PPR_At4g14850-like_plant"/>
</dbReference>
<dbReference type="InterPro" id="IPR002885">
    <property type="entry name" value="PPR_rpt"/>
</dbReference>
<sequence length="1016" mass="114911">MVIYCALHQEKKLEWGKGLAQKREAETKQQELELEKDKPFARTRDDPELDKILKDRVRWGDPMAHLVKRKNSELILPDLGDGEKMKESGFIIPQEIPSHSWIKRGLDAAPNRYGIRPGRHWDGVDRSTVNGNLSLRVFLVDSRLSWGSLLFEVMGVLVLGNIAEVLRSRCLKERMRNKLQREKLISGLWQICDEGKARVTSLNEDSSKRSCTIVRKERIIEIGGNCELNGGIGWSICRTCHPDHQKSIVKSNSLDEDINIRINVQNQVITPLFQSCILPPAKFQMGVRFKPSHPTVRLSSISLEKFLKSRKNLFKAPPRLWSDHGHGLPEEDDQPLPILKLSHPILRTLESCCGSTKEFNQIHTQLIVSGLLQQPLAAGRAVKTLCSFPDSVQHAVSLFEGLEEPDAFICNTIMRTYVNVNDPYTALGFYYEQMVRKCVAPNHYTFPLLVKVCWEIGSIGDGEKIHARILKFGFELDLFVRNSLIHMYSVCGRIGDARAMFEVCSISDLVTWNSMIDGYVKNGEIGAARELFEEMPERDLFSWNSMIAGYVGNGDMTAAEDLFSKMPFRDIVSWNCMIDGYAQVQNMEIACELFNWMPYRNVVSWNIMLALYVRIKDHDECLRMFDKMMGETMPNEATLVSVLTACAHLGRLDRGKWIHSYIKNNRVIEPDVLLSTALLTMYAKCGAMDLARDVFDKMPNRSVVSWNSMIMGYGMHGQADKALEMFLDMEKRGPMPNDATFICVLSACAHSGMILEGWWYFDLMRQVYKIEPKVEHYGCMVDLLGRAGLMKDSEELIRRMPMEGGTALWGALLSACRTHSNSELAEIVAKRLVELEPRDIGPYLLLSNIYAAEGKWDDVEIVRMMMKERGLTKTTGFSRVHIEEFGTQSFVEDASVHRKSMMYSILSDMATRMKLSCGDYDEVENLTHGLADNITWNESFRTSGCNLLGVKNDTWPDSISKGAPKCVKNSGSLSCMSGSNMVAISLGSKHLSLLSNLAKKADLHKPVQLGDQSRSK</sequence>
<dbReference type="NCBIfam" id="TIGR00756">
    <property type="entry name" value="PPR"/>
    <property type="match status" value="5"/>
</dbReference>
<dbReference type="PANTHER" id="PTHR47926:SF485">
    <property type="entry name" value="REPEAT-LIKE SUPERFAMILY PROTEIN, PUTATIVE-RELATED"/>
    <property type="match status" value="1"/>
</dbReference>
<dbReference type="Gene3D" id="1.25.40.10">
    <property type="entry name" value="Tetratricopeptide repeat domain"/>
    <property type="match status" value="5"/>
</dbReference>
<dbReference type="Proteomes" id="UP000288805">
    <property type="component" value="Unassembled WGS sequence"/>
</dbReference>
<gene>
    <name evidence="3" type="primary">PCMP-H12_0</name>
    <name evidence="3" type="ORF">CK203_091772</name>
</gene>
<dbReference type="InterPro" id="IPR018609">
    <property type="entry name" value="Bud13"/>
</dbReference>